<gene>
    <name evidence="1" type="ORF">FOZG_15961</name>
</gene>
<accession>W9JLF2</accession>
<dbReference type="HOGENOM" id="CLU_3207640_0_0_1"/>
<organism evidence="1">
    <name type="scientific">Fusarium oxysporum Fo47</name>
    <dbReference type="NCBI Taxonomy" id="660027"/>
    <lineage>
        <taxon>Eukaryota</taxon>
        <taxon>Fungi</taxon>
        <taxon>Dikarya</taxon>
        <taxon>Ascomycota</taxon>
        <taxon>Pezizomycotina</taxon>
        <taxon>Sordariomycetes</taxon>
        <taxon>Hypocreomycetidae</taxon>
        <taxon>Hypocreales</taxon>
        <taxon>Nectriaceae</taxon>
        <taxon>Fusarium</taxon>
        <taxon>Fusarium oxysporum species complex</taxon>
    </lineage>
</organism>
<dbReference type="VEuPathDB" id="FungiDB:FOZG_15961"/>
<protein>
    <submittedName>
        <fullName evidence="1">Uncharacterized protein</fullName>
    </submittedName>
</protein>
<name>W9JLF2_FUSOX</name>
<evidence type="ECO:0000313" key="1">
    <source>
        <dbReference type="EMBL" id="EWZ30480.1"/>
    </source>
</evidence>
<dbReference type="Proteomes" id="UP000030766">
    <property type="component" value="Unassembled WGS sequence"/>
</dbReference>
<reference evidence="1" key="1">
    <citation type="submission" date="2011-06" db="EMBL/GenBank/DDBJ databases">
        <title>The Genome Sequence of Fusarium oxysporum Fo47.</title>
        <authorList>
            <consortium name="The Broad Institute Genome Sequencing Platform"/>
            <person name="Ma L.-J."/>
            <person name="Gale L.R."/>
            <person name="Schwartz D.C."/>
            <person name="Zhou S."/>
            <person name="Corby-Kistler H."/>
            <person name="Young S.K."/>
            <person name="Zeng Q."/>
            <person name="Gargeya S."/>
            <person name="Fitzgerald M."/>
            <person name="Haas B."/>
            <person name="Abouelleil A."/>
            <person name="Alvarado L."/>
            <person name="Arachchi H.M."/>
            <person name="Berlin A."/>
            <person name="Brown A."/>
            <person name="Chapman S.B."/>
            <person name="Chen Z."/>
            <person name="Dunbar C."/>
            <person name="Freedman E."/>
            <person name="Gearin G."/>
            <person name="Gellesch M."/>
            <person name="Goldberg J."/>
            <person name="Griggs A."/>
            <person name="Gujja S."/>
            <person name="Heiman D."/>
            <person name="Howarth C."/>
            <person name="Larson L."/>
            <person name="Lui A."/>
            <person name="MacDonald P.J.P."/>
            <person name="Mehta T."/>
            <person name="Montmayeur A."/>
            <person name="Murphy C."/>
            <person name="Neiman D."/>
            <person name="Pearson M."/>
            <person name="Priest M."/>
            <person name="Roberts A."/>
            <person name="Saif S."/>
            <person name="Shea T."/>
            <person name="Shenoy N."/>
            <person name="Sisk P."/>
            <person name="Stolte C."/>
            <person name="Sykes S."/>
            <person name="Wortman J."/>
            <person name="Nusbaum C."/>
            <person name="Birren B."/>
        </authorList>
    </citation>
    <scope>NUCLEOTIDE SEQUENCE [LARGE SCALE GENOMIC DNA]</scope>
    <source>
        <strain evidence="1">Fo47</strain>
    </source>
</reference>
<dbReference type="EMBL" id="JH717909">
    <property type="protein sequence ID" value="EWZ30480.1"/>
    <property type="molecule type" value="Genomic_DNA"/>
</dbReference>
<dbReference type="AlphaFoldDB" id="W9JLF2"/>
<sequence length="45" mass="5267">MRQHVRTSLMGLVKKWKHFHLYSEIESGNASYFKALGPSTRMELT</sequence>
<proteinExistence type="predicted"/>
<reference evidence="1" key="2">
    <citation type="submission" date="2012-06" db="EMBL/GenBank/DDBJ databases">
        <title>Annotation of the Genome Sequence of Fusarium oxysporum Fo47.</title>
        <authorList>
            <consortium name="The Broad Institute Genomics Platform"/>
            <person name="Ma L.-J."/>
            <person name="Corby-Kistler H."/>
            <person name="Broz K."/>
            <person name="Gale L.R."/>
            <person name="Jonkers W."/>
            <person name="O'Donnell K."/>
            <person name="Ploetz R."/>
            <person name="Steinberg C."/>
            <person name="Schwartz D.C."/>
            <person name="VanEtten H."/>
            <person name="Zhou S."/>
            <person name="Young S.K."/>
            <person name="Zeng Q."/>
            <person name="Gargeya S."/>
            <person name="Fitzgerald M."/>
            <person name="Abouelleil A."/>
            <person name="Alvarado L."/>
            <person name="Chapman S.B."/>
            <person name="Gainer-Dewar J."/>
            <person name="Goldberg J."/>
            <person name="Griggs A."/>
            <person name="Gujja S."/>
            <person name="Hansen M."/>
            <person name="Howarth C."/>
            <person name="Imamovic A."/>
            <person name="Ireland A."/>
            <person name="Larimer J."/>
            <person name="McCowan C."/>
            <person name="Murphy C."/>
            <person name="Pearson M."/>
            <person name="Poon T.W."/>
            <person name="Priest M."/>
            <person name="Roberts A."/>
            <person name="Saif S."/>
            <person name="Shea T."/>
            <person name="Sykes S."/>
            <person name="Wortman J."/>
            <person name="Nusbaum C."/>
            <person name="Birren B."/>
        </authorList>
    </citation>
    <scope>NUCLEOTIDE SEQUENCE</scope>
    <source>
        <strain evidence="1">Fo47</strain>
    </source>
</reference>